<organism evidence="2">
    <name type="scientific">Anopheles coluzzii</name>
    <name type="common">African malaria mosquito</name>
    <dbReference type="NCBI Taxonomy" id="1518534"/>
    <lineage>
        <taxon>Eukaryota</taxon>
        <taxon>Metazoa</taxon>
        <taxon>Ecdysozoa</taxon>
        <taxon>Arthropoda</taxon>
        <taxon>Hexapoda</taxon>
        <taxon>Insecta</taxon>
        <taxon>Pterygota</taxon>
        <taxon>Neoptera</taxon>
        <taxon>Endopterygota</taxon>
        <taxon>Diptera</taxon>
        <taxon>Nematocera</taxon>
        <taxon>Culicoidea</taxon>
        <taxon>Culicidae</taxon>
        <taxon>Anophelinae</taxon>
        <taxon>Anopheles</taxon>
    </lineage>
</organism>
<evidence type="ECO:0000313" key="2">
    <source>
        <dbReference type="EnsemblMetazoa" id="ACOM032198-PA.1"/>
    </source>
</evidence>
<reference evidence="2" key="1">
    <citation type="submission" date="2022-08" db="UniProtKB">
        <authorList>
            <consortium name="EnsemblMetazoa"/>
        </authorList>
    </citation>
    <scope>IDENTIFICATION</scope>
</reference>
<protein>
    <submittedName>
        <fullName evidence="2">Uncharacterized protein</fullName>
    </submittedName>
</protein>
<feature type="compositionally biased region" description="Basic and acidic residues" evidence="1">
    <location>
        <begin position="204"/>
        <end position="217"/>
    </location>
</feature>
<dbReference type="Proteomes" id="UP000075882">
    <property type="component" value="Unassembled WGS sequence"/>
</dbReference>
<dbReference type="AlphaFoldDB" id="A0A8W7PIC8"/>
<accession>A0A8W7PIC8</accession>
<dbReference type="EnsemblMetazoa" id="ACOM032198-RA">
    <property type="protein sequence ID" value="ACOM032198-PA.1"/>
    <property type="gene ID" value="ACOM032198"/>
</dbReference>
<name>A0A8W7PIC8_ANOCL</name>
<feature type="region of interest" description="Disordered" evidence="1">
    <location>
        <begin position="197"/>
        <end position="230"/>
    </location>
</feature>
<evidence type="ECO:0000256" key="1">
    <source>
        <dbReference type="SAM" id="MobiDB-lite"/>
    </source>
</evidence>
<proteinExistence type="predicted"/>
<sequence>MFYCRRPAVKLTCLPHFQSGPRMTRDPTPSIVKREGRAAAATFVGPAGPTSSMLAVDEVLAQAIVSRVHWNLVSSGRNNNLRDGFCHHYYRLLGPVDDRSPAPLPLFPAVPGSGELAVAEQLGCTGTVLVAIALSRSRSRPGRNASSRASTRASVGAHRAYPAAFCNQTTIVPTMLLKFTSDLQKLASISSSQYGGFTWNEPDTGLKSRNEPRDPKNESVSPNAEQYWRK</sequence>